<gene>
    <name evidence="1" type="ORF">MLD38_004154</name>
</gene>
<proteinExistence type="predicted"/>
<protein>
    <submittedName>
        <fullName evidence="1">Uncharacterized protein</fullName>
    </submittedName>
</protein>
<evidence type="ECO:0000313" key="1">
    <source>
        <dbReference type="EMBL" id="KAI4386200.1"/>
    </source>
</evidence>
<organism evidence="1 2">
    <name type="scientific">Melastoma candidum</name>
    <dbReference type="NCBI Taxonomy" id="119954"/>
    <lineage>
        <taxon>Eukaryota</taxon>
        <taxon>Viridiplantae</taxon>
        <taxon>Streptophyta</taxon>
        <taxon>Embryophyta</taxon>
        <taxon>Tracheophyta</taxon>
        <taxon>Spermatophyta</taxon>
        <taxon>Magnoliopsida</taxon>
        <taxon>eudicotyledons</taxon>
        <taxon>Gunneridae</taxon>
        <taxon>Pentapetalae</taxon>
        <taxon>rosids</taxon>
        <taxon>malvids</taxon>
        <taxon>Myrtales</taxon>
        <taxon>Melastomataceae</taxon>
        <taxon>Melastomatoideae</taxon>
        <taxon>Melastomateae</taxon>
        <taxon>Melastoma</taxon>
    </lineage>
</organism>
<accession>A0ACB9S4U5</accession>
<keyword evidence="2" id="KW-1185">Reference proteome</keyword>
<evidence type="ECO:0000313" key="2">
    <source>
        <dbReference type="Proteomes" id="UP001057402"/>
    </source>
</evidence>
<sequence>MEIKHFSHEHPLDLRALSANEINKIRCNMCKEPILDLMYCCEKCKNYRIHRSCSKLPQRITQHPFHPSHPLPIQMRGHYACCGCGQWHDKVHYWCIACNFTISPECALKPTKKYEFQGQEQIMYFLHGHPLTLVDGKQGGDDREEEVCLACEKVFLGPSYFCPQCPSFKLHKSCVEQLPRAIRHFSHPEHPMILRAKDQWFDQPCIACQRSDNILSYRCSMCKIEMDPQCALKPTKHLI</sequence>
<name>A0ACB9S4U5_9MYRT</name>
<dbReference type="EMBL" id="CM042881">
    <property type="protein sequence ID" value="KAI4386200.1"/>
    <property type="molecule type" value="Genomic_DNA"/>
</dbReference>
<dbReference type="Proteomes" id="UP001057402">
    <property type="component" value="Chromosome 2"/>
</dbReference>
<reference evidence="2" key="1">
    <citation type="journal article" date="2023" name="Front. Plant Sci.">
        <title>Chromosomal-level genome assembly of Melastoma candidum provides insights into trichome evolution.</title>
        <authorList>
            <person name="Zhong Y."/>
            <person name="Wu W."/>
            <person name="Sun C."/>
            <person name="Zou P."/>
            <person name="Liu Y."/>
            <person name="Dai S."/>
            <person name="Zhou R."/>
        </authorList>
    </citation>
    <scope>NUCLEOTIDE SEQUENCE [LARGE SCALE GENOMIC DNA]</scope>
</reference>
<comment type="caution">
    <text evidence="1">The sequence shown here is derived from an EMBL/GenBank/DDBJ whole genome shotgun (WGS) entry which is preliminary data.</text>
</comment>